<dbReference type="AlphaFoldDB" id="A0A6G0R5I2"/>
<dbReference type="SUPFAM" id="SSF48403">
    <property type="entry name" value="Ankyrin repeat"/>
    <property type="match status" value="1"/>
</dbReference>
<dbReference type="Proteomes" id="UP000486351">
    <property type="component" value="Unassembled WGS sequence"/>
</dbReference>
<gene>
    <name evidence="1" type="ORF">PF008_g18435</name>
</gene>
<organism evidence="1 2">
    <name type="scientific">Phytophthora fragariae</name>
    <dbReference type="NCBI Taxonomy" id="53985"/>
    <lineage>
        <taxon>Eukaryota</taxon>
        <taxon>Sar</taxon>
        <taxon>Stramenopiles</taxon>
        <taxon>Oomycota</taxon>
        <taxon>Peronosporomycetes</taxon>
        <taxon>Peronosporales</taxon>
        <taxon>Peronosporaceae</taxon>
        <taxon>Phytophthora</taxon>
    </lineage>
</organism>
<dbReference type="InterPro" id="IPR036770">
    <property type="entry name" value="Ankyrin_rpt-contain_sf"/>
</dbReference>
<evidence type="ECO:0000313" key="1">
    <source>
        <dbReference type="EMBL" id="KAE9318733.1"/>
    </source>
</evidence>
<proteinExistence type="predicted"/>
<dbReference type="InterPro" id="IPR002110">
    <property type="entry name" value="Ankyrin_rpt"/>
</dbReference>
<dbReference type="Pfam" id="PF12796">
    <property type="entry name" value="Ank_2"/>
    <property type="match status" value="1"/>
</dbReference>
<dbReference type="PANTHER" id="PTHR46586:SF3">
    <property type="entry name" value="ANKYRIN REPEAT-CONTAINING PROTEIN"/>
    <property type="match status" value="1"/>
</dbReference>
<dbReference type="Gene3D" id="1.25.40.20">
    <property type="entry name" value="Ankyrin repeat-containing domain"/>
    <property type="match status" value="1"/>
</dbReference>
<comment type="caution">
    <text evidence="1">The sequence shown here is derived from an EMBL/GenBank/DDBJ whole genome shotgun (WGS) entry which is preliminary data.</text>
</comment>
<protein>
    <submittedName>
        <fullName evidence="1">Uncharacterized protein</fullName>
    </submittedName>
</protein>
<name>A0A6G0R5I2_9STRA</name>
<dbReference type="InterPro" id="IPR052050">
    <property type="entry name" value="SecEffector_AnkRepeat"/>
</dbReference>
<evidence type="ECO:0000313" key="2">
    <source>
        <dbReference type="Proteomes" id="UP000486351"/>
    </source>
</evidence>
<dbReference type="EMBL" id="QXFY01001403">
    <property type="protein sequence ID" value="KAE9318733.1"/>
    <property type="molecule type" value="Genomic_DNA"/>
</dbReference>
<reference evidence="1 2" key="1">
    <citation type="submission" date="2018-09" db="EMBL/GenBank/DDBJ databases">
        <title>Genomic investigation of the strawberry pathogen Phytophthora fragariae indicates pathogenicity is determined by transcriptional variation in three key races.</title>
        <authorList>
            <person name="Adams T.M."/>
            <person name="Armitage A.D."/>
            <person name="Sobczyk M.K."/>
            <person name="Bates H.J."/>
            <person name="Dunwell J.M."/>
            <person name="Nellist C.F."/>
            <person name="Harrison R.J."/>
        </authorList>
    </citation>
    <scope>NUCLEOTIDE SEQUENCE [LARGE SCALE GENOMIC DNA]</scope>
    <source>
        <strain evidence="1 2">NOV-77</strain>
    </source>
</reference>
<sequence length="338" mass="37478">MTPQEALVEAVTRNQARDLHDVLRQFECDSSDAFVVAAGFGNQVAMHLLRPGIEYLDELEVLATAAAAAAKTGMLSAAKYLILEFEHSFQEPVDERNAYYRIDDATWVVMDEAAAEGHLDVVKFGVGHAVRSDFVASSPFGSDALYCAACRGHADVVRFLLDQPTFDWKLDADFEKALENDDEVIVKMLYEAYPLYADGDNLFVRMARDSRTDAVEYLYDKVHPSPTLVGEAFVDAARCYYTDVAEFLLTTGRVPTDAFDKAVSNAVLSGRISLLKTLSSKKRASPQVLITAARLGQFPIVKCLLNVQRHSLNALVEAHNVTREPSVRVLLRDTLEHQ</sequence>
<accession>A0A6G0R5I2</accession>
<dbReference type="PANTHER" id="PTHR46586">
    <property type="entry name" value="ANKYRIN REPEAT-CONTAINING PROTEIN"/>
    <property type="match status" value="1"/>
</dbReference>